<evidence type="ECO:0000256" key="1">
    <source>
        <dbReference type="SAM" id="MobiDB-lite"/>
    </source>
</evidence>
<dbReference type="Gene3D" id="3.40.20.10">
    <property type="entry name" value="Severin"/>
    <property type="match status" value="1"/>
</dbReference>
<organism evidence="3">
    <name type="scientific">marine sediment metagenome</name>
    <dbReference type="NCBI Taxonomy" id="412755"/>
    <lineage>
        <taxon>unclassified sequences</taxon>
        <taxon>metagenomes</taxon>
        <taxon>ecological metagenomes</taxon>
    </lineage>
</organism>
<dbReference type="Pfam" id="PF00626">
    <property type="entry name" value="Gelsolin"/>
    <property type="match status" value="1"/>
</dbReference>
<feature type="domain" description="Gelsolin-like" evidence="2">
    <location>
        <begin position="39"/>
        <end position="106"/>
    </location>
</feature>
<evidence type="ECO:0000259" key="2">
    <source>
        <dbReference type="Pfam" id="PF00626"/>
    </source>
</evidence>
<protein>
    <recommendedName>
        <fullName evidence="2">Gelsolin-like domain-containing protein</fullName>
    </recommendedName>
</protein>
<comment type="caution">
    <text evidence="3">The sequence shown here is derived from an EMBL/GenBank/DDBJ whole genome shotgun (WGS) entry which is preliminary data.</text>
</comment>
<reference evidence="3" key="1">
    <citation type="journal article" date="2014" name="Front. Microbiol.">
        <title>High frequency of phylogenetically diverse reductive dehalogenase-homologous genes in deep subseafloor sedimentary metagenomes.</title>
        <authorList>
            <person name="Kawai M."/>
            <person name="Futagami T."/>
            <person name="Toyoda A."/>
            <person name="Takaki Y."/>
            <person name="Nishi S."/>
            <person name="Hori S."/>
            <person name="Arai W."/>
            <person name="Tsubouchi T."/>
            <person name="Morono Y."/>
            <person name="Uchiyama I."/>
            <person name="Ito T."/>
            <person name="Fujiyama A."/>
            <person name="Inagaki F."/>
            <person name="Takami H."/>
        </authorList>
    </citation>
    <scope>NUCLEOTIDE SEQUENCE</scope>
    <source>
        <strain evidence="3">Expedition CK06-06</strain>
    </source>
</reference>
<dbReference type="EMBL" id="BART01016389">
    <property type="protein sequence ID" value="GAG81074.1"/>
    <property type="molecule type" value="Genomic_DNA"/>
</dbReference>
<feature type="non-terminal residue" evidence="3">
    <location>
        <position position="218"/>
    </location>
</feature>
<dbReference type="InterPro" id="IPR007123">
    <property type="entry name" value="Gelsolin-like_dom"/>
</dbReference>
<dbReference type="InterPro" id="IPR029006">
    <property type="entry name" value="ADF-H/Gelsolin-like_dom_sf"/>
</dbReference>
<feature type="region of interest" description="Disordered" evidence="1">
    <location>
        <begin position="136"/>
        <end position="158"/>
    </location>
</feature>
<name>X1AGK9_9ZZZZ</name>
<evidence type="ECO:0000313" key="3">
    <source>
        <dbReference type="EMBL" id="GAG81074.1"/>
    </source>
</evidence>
<dbReference type="AlphaFoldDB" id="X1AGK9"/>
<gene>
    <name evidence="3" type="ORF">S01H4_31532</name>
</gene>
<proteinExistence type="predicted"/>
<sequence length="218" mass="24944">MMSEMYENFLIFGLESTGEKVKLDISEDTFRSNNGQNVLDPNQVLIIVKEGLRRIYIWKGVNSHVRKKFIASRIAAELQNDLVVNSHFHRCKIISVDQGDEPNEFMRAFNFKSVEVPEILERDSIEFKQLHESSLKESAETKDKKVHGWQGPPPTLNGAVKSTPIVKKGKYDITPKPKQAIKPPKLDNKKLIDKIVKNKVPANFKRQNLILGNFQIYG</sequence>
<accession>X1AGK9</accession>
<dbReference type="SUPFAM" id="SSF55753">
    <property type="entry name" value="Actin depolymerizing proteins"/>
    <property type="match status" value="1"/>
</dbReference>